<dbReference type="Proteomes" id="UP001566132">
    <property type="component" value="Unassembled WGS sequence"/>
</dbReference>
<evidence type="ECO:0000256" key="3">
    <source>
        <dbReference type="ARBA" id="ARBA00022833"/>
    </source>
</evidence>
<dbReference type="EMBL" id="JBDJPC010000007">
    <property type="protein sequence ID" value="KAL1494296.1"/>
    <property type="molecule type" value="Genomic_DNA"/>
</dbReference>
<dbReference type="AlphaFoldDB" id="A0ABD1EIE3"/>
<dbReference type="InterPro" id="IPR019786">
    <property type="entry name" value="Zinc_finger_PHD-type_CS"/>
</dbReference>
<sequence length="212" mass="24148">MPIEVIEKIVTEEDLETINLEQQNNFTQDINKNILFSSFQVNKQTGQNADNFHENVISEKHNHKIFSEQNIFLEEIRITNRVLGIPETASMDYILASDINMAYDDVKANNYCCVCERITTDLIKCDQCKNDVHSSCGNSSKNNAYICGSCKEEHFVQAQRLESYRGQNVAANYMMKLSKSVFSALNIGETIVLAVPKYDRGPLDKKNRGYNT</sequence>
<evidence type="ECO:0000313" key="4">
    <source>
        <dbReference type="EMBL" id="KAL1494296.1"/>
    </source>
</evidence>
<dbReference type="SUPFAM" id="SSF57903">
    <property type="entry name" value="FYVE/PHD zinc finger"/>
    <property type="match status" value="1"/>
</dbReference>
<dbReference type="InterPro" id="IPR013083">
    <property type="entry name" value="Znf_RING/FYVE/PHD"/>
</dbReference>
<keyword evidence="1" id="KW-0479">Metal-binding</keyword>
<evidence type="ECO:0000256" key="1">
    <source>
        <dbReference type="ARBA" id="ARBA00022723"/>
    </source>
</evidence>
<evidence type="ECO:0000313" key="5">
    <source>
        <dbReference type="Proteomes" id="UP001566132"/>
    </source>
</evidence>
<keyword evidence="5" id="KW-1185">Reference proteome</keyword>
<reference evidence="4 5" key="1">
    <citation type="submission" date="2024-05" db="EMBL/GenBank/DDBJ databases">
        <title>Genetic variation in Jamaican populations of the coffee berry borer (Hypothenemus hampei).</title>
        <authorList>
            <person name="Errbii M."/>
            <person name="Myrie A."/>
        </authorList>
    </citation>
    <scope>NUCLEOTIDE SEQUENCE [LARGE SCALE GENOMIC DNA]</scope>
    <source>
        <strain evidence="4">JA-Hopewell-2020-01-JO</strain>
        <tissue evidence="4">Whole body</tissue>
    </source>
</reference>
<proteinExistence type="predicted"/>
<name>A0ABD1EIE3_HYPHA</name>
<gene>
    <name evidence="4" type="ORF">ABEB36_009918</name>
</gene>
<dbReference type="PROSITE" id="PS01359">
    <property type="entry name" value="ZF_PHD_1"/>
    <property type="match status" value="1"/>
</dbReference>
<dbReference type="Gene3D" id="3.30.40.10">
    <property type="entry name" value="Zinc/RING finger domain, C3HC4 (zinc finger)"/>
    <property type="match status" value="1"/>
</dbReference>
<keyword evidence="3" id="KW-0862">Zinc</keyword>
<dbReference type="GO" id="GO:0008270">
    <property type="term" value="F:zinc ion binding"/>
    <property type="evidence" value="ECO:0007669"/>
    <property type="project" value="UniProtKB-KW"/>
</dbReference>
<evidence type="ECO:0008006" key="6">
    <source>
        <dbReference type="Google" id="ProtNLM"/>
    </source>
</evidence>
<dbReference type="InterPro" id="IPR011011">
    <property type="entry name" value="Znf_FYVE_PHD"/>
</dbReference>
<comment type="caution">
    <text evidence="4">The sequence shown here is derived from an EMBL/GenBank/DDBJ whole genome shotgun (WGS) entry which is preliminary data.</text>
</comment>
<organism evidence="4 5">
    <name type="scientific">Hypothenemus hampei</name>
    <name type="common">Coffee berry borer</name>
    <dbReference type="NCBI Taxonomy" id="57062"/>
    <lineage>
        <taxon>Eukaryota</taxon>
        <taxon>Metazoa</taxon>
        <taxon>Ecdysozoa</taxon>
        <taxon>Arthropoda</taxon>
        <taxon>Hexapoda</taxon>
        <taxon>Insecta</taxon>
        <taxon>Pterygota</taxon>
        <taxon>Neoptera</taxon>
        <taxon>Endopterygota</taxon>
        <taxon>Coleoptera</taxon>
        <taxon>Polyphaga</taxon>
        <taxon>Cucujiformia</taxon>
        <taxon>Curculionidae</taxon>
        <taxon>Scolytinae</taxon>
        <taxon>Hypothenemus</taxon>
    </lineage>
</organism>
<protein>
    <recommendedName>
        <fullName evidence="6">Zinc finger PHD-type domain-containing protein</fullName>
    </recommendedName>
</protein>
<evidence type="ECO:0000256" key="2">
    <source>
        <dbReference type="ARBA" id="ARBA00022771"/>
    </source>
</evidence>
<keyword evidence="2" id="KW-0863">Zinc-finger</keyword>
<accession>A0ABD1EIE3</accession>